<reference evidence="2 3" key="1">
    <citation type="submission" date="2020-08" db="EMBL/GenBank/DDBJ databases">
        <title>A Genomic Blueprint of the Chicken Gut Microbiome.</title>
        <authorList>
            <person name="Gilroy R."/>
            <person name="Ravi A."/>
            <person name="Getino M."/>
            <person name="Pursley I."/>
            <person name="Horton D.L."/>
            <person name="Alikhan N.-F."/>
            <person name="Baker D."/>
            <person name="Gharbi K."/>
            <person name="Hall N."/>
            <person name="Watson M."/>
            <person name="Adriaenssens E.M."/>
            <person name="Foster-Nyarko E."/>
            <person name="Jarju S."/>
            <person name="Secka A."/>
            <person name="Antonio M."/>
            <person name="Oren A."/>
            <person name="Chaudhuri R."/>
            <person name="La Ragione R.M."/>
            <person name="Hildebrand F."/>
            <person name="Pallen M.J."/>
        </authorList>
    </citation>
    <scope>NUCLEOTIDE SEQUENCE [LARGE SCALE GENOMIC DNA]</scope>
    <source>
        <strain evidence="2 3">Sa2BUA9</strain>
    </source>
</reference>
<gene>
    <name evidence="2" type="ORF">H9650_15045</name>
</gene>
<dbReference type="Pfam" id="PF22564">
    <property type="entry name" value="HAAS"/>
    <property type="match status" value="1"/>
</dbReference>
<evidence type="ECO:0000313" key="3">
    <source>
        <dbReference type="Proteomes" id="UP000640786"/>
    </source>
</evidence>
<feature type="transmembrane region" description="Helical" evidence="1">
    <location>
        <begin position="178"/>
        <end position="199"/>
    </location>
</feature>
<dbReference type="Proteomes" id="UP000640786">
    <property type="component" value="Unassembled WGS sequence"/>
</dbReference>
<feature type="transmembrane region" description="Helical" evidence="1">
    <location>
        <begin position="124"/>
        <end position="143"/>
    </location>
</feature>
<keyword evidence="1" id="KW-0472">Membrane</keyword>
<keyword evidence="1" id="KW-0812">Transmembrane</keyword>
<proteinExistence type="predicted"/>
<feature type="transmembrane region" description="Helical" evidence="1">
    <location>
        <begin position="84"/>
        <end position="104"/>
    </location>
</feature>
<comment type="caution">
    <text evidence="2">The sequence shown here is derived from an EMBL/GenBank/DDBJ whole genome shotgun (WGS) entry which is preliminary data.</text>
</comment>
<accession>A0ABR8RD23</accession>
<evidence type="ECO:0000256" key="1">
    <source>
        <dbReference type="SAM" id="Phobius"/>
    </source>
</evidence>
<keyword evidence="3" id="KW-1185">Reference proteome</keyword>
<dbReference type="EMBL" id="JACSQO010000008">
    <property type="protein sequence ID" value="MBD7945442.1"/>
    <property type="molecule type" value="Genomic_DNA"/>
</dbReference>
<organism evidence="2 3">
    <name type="scientific">Psychrobacillus faecigallinarum</name>
    <dbReference type="NCBI Taxonomy" id="2762235"/>
    <lineage>
        <taxon>Bacteria</taxon>
        <taxon>Bacillati</taxon>
        <taxon>Bacillota</taxon>
        <taxon>Bacilli</taxon>
        <taxon>Bacillales</taxon>
        <taxon>Bacillaceae</taxon>
        <taxon>Psychrobacillus</taxon>
    </lineage>
</organism>
<feature type="transmembrane region" description="Helical" evidence="1">
    <location>
        <begin position="303"/>
        <end position="327"/>
    </location>
</feature>
<protein>
    <submittedName>
        <fullName evidence="2">Uncharacterized protein</fullName>
    </submittedName>
</protein>
<feature type="transmembrane region" description="Helical" evidence="1">
    <location>
        <begin position="229"/>
        <end position="248"/>
    </location>
</feature>
<sequence length="335" mass="38008">MNLIDAYVYEVTRRLPKKSRDDIAMELRFSIEDMLPENYTEKEVKEALAKMDDPAVLAASYRDKPMYLIGPKVYDAYIETLKMIFPWAILICIIVSVVASIGLFNGEDAVLTVIINTFTDIIVNVIYVISQIFIWVTIVFVIVERVGLSKNDLPLTKKGTPWTPEDLKNVQIIPAKKIISTGEIVFSIMWTVIWAVIYWNADHLVGIYRSTEGTGLQLVMPIFDHPMLLSYWPLVVAFIVLEIGLALYKWNVGQWTKNVAIVNGIIHTMSIITFIIITSNANLYNEATIPYMAKVLEMNIPSLLSVIEIIWIIIVVSVVISTIMELVDSYKKAKI</sequence>
<feature type="transmembrane region" description="Helical" evidence="1">
    <location>
        <begin position="260"/>
        <end position="283"/>
    </location>
</feature>
<dbReference type="RefSeq" id="WP_191697558.1">
    <property type="nucleotide sequence ID" value="NZ_JACSQO010000008.1"/>
</dbReference>
<name>A0ABR8RD23_9BACI</name>
<evidence type="ECO:0000313" key="2">
    <source>
        <dbReference type="EMBL" id="MBD7945442.1"/>
    </source>
</evidence>
<keyword evidence="1" id="KW-1133">Transmembrane helix</keyword>